<proteinExistence type="predicted"/>
<dbReference type="EMBL" id="JACHJB010000001">
    <property type="protein sequence ID" value="MBB6344325.1"/>
    <property type="molecule type" value="Genomic_DNA"/>
</dbReference>
<dbReference type="InterPro" id="IPR038721">
    <property type="entry name" value="IS701-like_DDE_dom"/>
</dbReference>
<keyword evidence="3" id="KW-1185">Reference proteome</keyword>
<feature type="domain" description="Transposase IS701-like DDE" evidence="1">
    <location>
        <begin position="16"/>
        <end position="87"/>
    </location>
</feature>
<sequence length="92" mass="10413">MSPVIFNELMARIAGRFGRVEPRRVATAYVRGLLADIDRKNCWNLAEHAGLSGPQRLQRLLRTARWDADQMRDDVRDIVVDRIGPGGRADRG</sequence>
<evidence type="ECO:0000313" key="3">
    <source>
        <dbReference type="Proteomes" id="UP000583800"/>
    </source>
</evidence>
<dbReference type="Proteomes" id="UP000583800">
    <property type="component" value="Unassembled WGS sequence"/>
</dbReference>
<evidence type="ECO:0000313" key="2">
    <source>
        <dbReference type="EMBL" id="MBB6344325.1"/>
    </source>
</evidence>
<dbReference type="AlphaFoldDB" id="A0A7X0BYV4"/>
<name>A0A7X0BYV4_9ACTN</name>
<protein>
    <submittedName>
        <fullName evidence="2">SRSO17 transposase</fullName>
    </submittedName>
</protein>
<accession>A0A7X0BYV4</accession>
<comment type="caution">
    <text evidence="2">The sequence shown here is derived from an EMBL/GenBank/DDBJ whole genome shotgun (WGS) entry which is preliminary data.</text>
</comment>
<evidence type="ECO:0000259" key="1">
    <source>
        <dbReference type="Pfam" id="PF13546"/>
    </source>
</evidence>
<organism evidence="2 3">
    <name type="scientific">Nonomuraea muscovyensis</name>
    <dbReference type="NCBI Taxonomy" id="1124761"/>
    <lineage>
        <taxon>Bacteria</taxon>
        <taxon>Bacillati</taxon>
        <taxon>Actinomycetota</taxon>
        <taxon>Actinomycetes</taxon>
        <taxon>Streptosporangiales</taxon>
        <taxon>Streptosporangiaceae</taxon>
        <taxon>Nonomuraea</taxon>
    </lineage>
</organism>
<dbReference type="Pfam" id="PF13546">
    <property type="entry name" value="DDE_5"/>
    <property type="match status" value="1"/>
</dbReference>
<gene>
    <name evidence="2" type="ORF">FHU36_000834</name>
</gene>
<reference evidence="2 3" key="1">
    <citation type="submission" date="2020-08" db="EMBL/GenBank/DDBJ databases">
        <title>Sequencing the genomes of 1000 actinobacteria strains.</title>
        <authorList>
            <person name="Klenk H.-P."/>
        </authorList>
    </citation>
    <scope>NUCLEOTIDE SEQUENCE [LARGE SCALE GENOMIC DNA]</scope>
    <source>
        <strain evidence="2 3">DSM 45913</strain>
    </source>
</reference>